<feature type="compositionally biased region" description="Polar residues" evidence="1">
    <location>
        <begin position="38"/>
        <end position="49"/>
    </location>
</feature>
<dbReference type="EMBL" id="ML977556">
    <property type="protein sequence ID" value="KAF2007996.1"/>
    <property type="molecule type" value="Genomic_DNA"/>
</dbReference>
<organism evidence="2 3">
    <name type="scientific">Amniculicola lignicola CBS 123094</name>
    <dbReference type="NCBI Taxonomy" id="1392246"/>
    <lineage>
        <taxon>Eukaryota</taxon>
        <taxon>Fungi</taxon>
        <taxon>Dikarya</taxon>
        <taxon>Ascomycota</taxon>
        <taxon>Pezizomycotina</taxon>
        <taxon>Dothideomycetes</taxon>
        <taxon>Pleosporomycetidae</taxon>
        <taxon>Pleosporales</taxon>
        <taxon>Amniculicolaceae</taxon>
        <taxon>Amniculicola</taxon>
    </lineage>
</organism>
<feature type="region of interest" description="Disordered" evidence="1">
    <location>
        <begin position="1"/>
        <end position="209"/>
    </location>
</feature>
<protein>
    <submittedName>
        <fullName evidence="2">Uncharacterized protein</fullName>
    </submittedName>
</protein>
<feature type="compositionally biased region" description="Basic residues" evidence="1">
    <location>
        <begin position="13"/>
        <end position="24"/>
    </location>
</feature>
<keyword evidence="3" id="KW-1185">Reference proteome</keyword>
<feature type="compositionally biased region" description="Basic and acidic residues" evidence="1">
    <location>
        <begin position="227"/>
        <end position="255"/>
    </location>
</feature>
<gene>
    <name evidence="2" type="ORF">P154DRAFT_13689</name>
</gene>
<feature type="compositionally biased region" description="Pro residues" evidence="1">
    <location>
        <begin position="70"/>
        <end position="79"/>
    </location>
</feature>
<accession>A0A6A5X529</accession>
<feature type="compositionally biased region" description="Basic and acidic residues" evidence="1">
    <location>
        <begin position="1"/>
        <end position="12"/>
    </location>
</feature>
<reference evidence="2" key="1">
    <citation type="journal article" date="2020" name="Stud. Mycol.">
        <title>101 Dothideomycetes genomes: a test case for predicting lifestyles and emergence of pathogens.</title>
        <authorList>
            <person name="Haridas S."/>
            <person name="Albert R."/>
            <person name="Binder M."/>
            <person name="Bloem J."/>
            <person name="Labutti K."/>
            <person name="Salamov A."/>
            <person name="Andreopoulos B."/>
            <person name="Baker S."/>
            <person name="Barry K."/>
            <person name="Bills G."/>
            <person name="Bluhm B."/>
            <person name="Cannon C."/>
            <person name="Castanera R."/>
            <person name="Culley D."/>
            <person name="Daum C."/>
            <person name="Ezra D."/>
            <person name="Gonzalez J."/>
            <person name="Henrissat B."/>
            <person name="Kuo A."/>
            <person name="Liang C."/>
            <person name="Lipzen A."/>
            <person name="Lutzoni F."/>
            <person name="Magnuson J."/>
            <person name="Mondo S."/>
            <person name="Nolan M."/>
            <person name="Ohm R."/>
            <person name="Pangilinan J."/>
            <person name="Park H.-J."/>
            <person name="Ramirez L."/>
            <person name="Alfaro M."/>
            <person name="Sun H."/>
            <person name="Tritt A."/>
            <person name="Yoshinaga Y."/>
            <person name="Zwiers L.-H."/>
            <person name="Turgeon B."/>
            <person name="Goodwin S."/>
            <person name="Spatafora J."/>
            <person name="Crous P."/>
            <person name="Grigoriev I."/>
        </authorList>
    </citation>
    <scope>NUCLEOTIDE SEQUENCE</scope>
    <source>
        <strain evidence="2">CBS 123094</strain>
    </source>
</reference>
<feature type="compositionally biased region" description="Basic and acidic residues" evidence="1">
    <location>
        <begin position="262"/>
        <end position="279"/>
    </location>
</feature>
<sequence>MADSKPGIDGRKSFRRSLRKWRDKLRRDKPAQTPPSRPSTAGPSLSTPTPIAPHATSTSTPISPPSSSTPIPPAPPDQLPPAALIFKPTTQTTIHSPADPRNRKRISSAPQISRPFHDRRKTAPADFFALSGIAGSDGGVKTTISSPAAGTLNPKSRFRLSISKRSSRYIPTILERPASGTPSTTTSTSSRPPISTTTSSPAPADHANRRVTLQATTASEMAAKLESEKERLESAAEVIRRDKPKDVLDPGRGDKEDIDAETVLREKEEETSERQRVETADAETVGKVSLTSTGEGTVC</sequence>
<feature type="compositionally biased region" description="Polar residues" evidence="1">
    <location>
        <begin position="289"/>
        <end position="299"/>
    </location>
</feature>
<feature type="compositionally biased region" description="Low complexity" evidence="1">
    <location>
        <begin position="177"/>
        <end position="204"/>
    </location>
</feature>
<evidence type="ECO:0000313" key="2">
    <source>
        <dbReference type="EMBL" id="KAF2007996.1"/>
    </source>
</evidence>
<feature type="compositionally biased region" description="Low complexity" evidence="1">
    <location>
        <begin position="55"/>
        <end position="69"/>
    </location>
</feature>
<name>A0A6A5X529_9PLEO</name>
<evidence type="ECO:0000313" key="3">
    <source>
        <dbReference type="Proteomes" id="UP000799779"/>
    </source>
</evidence>
<evidence type="ECO:0000256" key="1">
    <source>
        <dbReference type="SAM" id="MobiDB-lite"/>
    </source>
</evidence>
<feature type="region of interest" description="Disordered" evidence="1">
    <location>
        <begin position="227"/>
        <end position="299"/>
    </location>
</feature>
<dbReference type="OrthoDB" id="3801269at2759"/>
<dbReference type="Proteomes" id="UP000799779">
    <property type="component" value="Unassembled WGS sequence"/>
</dbReference>
<proteinExistence type="predicted"/>
<dbReference type="AlphaFoldDB" id="A0A6A5X529"/>